<keyword evidence="2" id="KW-1185">Reference proteome</keyword>
<feature type="non-terminal residue" evidence="1">
    <location>
        <position position="1"/>
    </location>
</feature>
<evidence type="ECO:0000313" key="2">
    <source>
        <dbReference type="Proteomes" id="UP001139981"/>
    </source>
</evidence>
<accession>A0ACC1M1I9</accession>
<proteinExistence type="predicted"/>
<reference evidence="1" key="1">
    <citation type="submission" date="2022-07" db="EMBL/GenBank/DDBJ databases">
        <title>Phylogenomic reconstructions and comparative analyses of Kickxellomycotina fungi.</title>
        <authorList>
            <person name="Reynolds N.K."/>
            <person name="Stajich J.E."/>
            <person name="Barry K."/>
            <person name="Grigoriev I.V."/>
            <person name="Crous P."/>
            <person name="Smith M.E."/>
        </authorList>
    </citation>
    <scope>NUCLEOTIDE SEQUENCE</scope>
    <source>
        <strain evidence="1">CBS 190363</strain>
    </source>
</reference>
<evidence type="ECO:0000313" key="1">
    <source>
        <dbReference type="EMBL" id="KAJ2892103.1"/>
    </source>
</evidence>
<gene>
    <name evidence="1" type="ORF">IWW38_003346</name>
</gene>
<protein>
    <submittedName>
        <fullName evidence="1">Uncharacterized protein</fullName>
    </submittedName>
</protein>
<dbReference type="Proteomes" id="UP001139981">
    <property type="component" value="Unassembled WGS sequence"/>
</dbReference>
<name>A0ACC1M1I9_9FUNG</name>
<feature type="non-terminal residue" evidence="1">
    <location>
        <position position="984"/>
    </location>
</feature>
<sequence length="984" mass="104915">VLLKNLSDSCTSVNTHALSAGQQQQLKSGDVITIAGRSLRYEDSSSSSYAPPTTPPPGIVAAPQTVDCGAMRPADDRRGPVVFASGGGGPSQAQKRVPLRRRLERTGTTATTRNPDTARKLQLWDAHYSSKQSIDPDSSSDILRRESPPPGLNDQGVAEIDPFTSNDSGVGAFERMAQSVGRGSDARRDPRVAAEVDRIMGQINEMAGINKADGDYDSPVQKPKPTMQRAESAGAQSPAQFFSSLPRPPLLHSANRRATSNGNGPTTVACMSSPLKRTLSSSSHCGIRPPTTLSRPLPPAKSIDEDDSEEEVPTEPEPESDSEKEAEPENEPIATPPPVAQNQTVNGRPVLLTQASSTTRKSVRFGPALSPEVFDAGAPPSTPLRRGTPMQMAGGRTAAASSSILRRMLPPSSSGGPPVSPTLLRGLLTPRPTRRQAMHQYIASLAALTESPPPKEEEEKEEAEAALPPPVSFVPAVDIESPTALGASPADRRQRRRRSVRMAVARRRVTMDSPLKELPSVDADTSSPLVVKRRALLDSPPVKASLKRERRKTAPPGIGDFSVSMAQMAAALGEDVPAIFAAPTPKPAEQQKVAVAAPAVEEEPAEDTLTVVLPPPLGLADAMHQEQQQGEEEKEVKEAEEKAEEPSSFVVLLEQAERQARIQGTSTNDDSTSGDSLGVSSKLASLSVTTPPATPLTAAMDGTRLTATPSSARSMAKRRQTIDASDILAASHEDVDHSEPLGSVDDILAHRQRLRRIQERRRRRQTVAELNKRRSSWRGWAAGEKTNSLLSPMDSPPSSPIAQRKHVAGHMSDDTTTHTPPAEDATLVSSSPSTTTLNMYPPTAWNNNDDGDSCCAAESPTKRRRITDIVASALGISSSRSSSVELAKDPKHGLRAELQSAPAGAPVFAYPPRPVPIDAEWETIDKPEDDVKLSLPAAAAVVVAVEEENEASQQVELFAVSRPASITEVEAKVDEPAVVDELAV</sequence>
<comment type="caution">
    <text evidence="1">The sequence shown here is derived from an EMBL/GenBank/DDBJ whole genome shotgun (WGS) entry which is preliminary data.</text>
</comment>
<organism evidence="1 2">
    <name type="scientific">Coemansia aciculifera</name>
    <dbReference type="NCBI Taxonomy" id="417176"/>
    <lineage>
        <taxon>Eukaryota</taxon>
        <taxon>Fungi</taxon>
        <taxon>Fungi incertae sedis</taxon>
        <taxon>Zoopagomycota</taxon>
        <taxon>Kickxellomycotina</taxon>
        <taxon>Kickxellomycetes</taxon>
        <taxon>Kickxellales</taxon>
        <taxon>Kickxellaceae</taxon>
        <taxon>Coemansia</taxon>
    </lineage>
</organism>
<dbReference type="EMBL" id="JANBVB010000811">
    <property type="protein sequence ID" value="KAJ2892103.1"/>
    <property type="molecule type" value="Genomic_DNA"/>
</dbReference>